<dbReference type="AlphaFoldDB" id="A0A2W6NNH7"/>
<dbReference type="RefSeq" id="WP_111268553.1">
    <property type="nucleotide sequence ID" value="NZ_QKWW01000006.1"/>
</dbReference>
<accession>A0A2W6NNH7</accession>
<evidence type="ECO:0000313" key="2">
    <source>
        <dbReference type="Proteomes" id="UP000249204"/>
    </source>
</evidence>
<evidence type="ECO:0000313" key="1">
    <source>
        <dbReference type="EMBL" id="PZT57402.1"/>
    </source>
</evidence>
<dbReference type="Proteomes" id="UP000249204">
    <property type="component" value="Unassembled WGS sequence"/>
</dbReference>
<protein>
    <submittedName>
        <fullName evidence="1">Uncharacterized protein</fullName>
    </submittedName>
</protein>
<reference evidence="1 2" key="1">
    <citation type="submission" date="2018-06" db="EMBL/GenBank/DDBJ databases">
        <title>Isolation of heavy metals resistant Paenibacillus silvae NC2 from Gold-Copper mine in ZiJin, China.</title>
        <authorList>
            <person name="Xu J."/>
            <person name="Mazhar H.S."/>
            <person name="Rensing C."/>
        </authorList>
    </citation>
    <scope>NUCLEOTIDE SEQUENCE [LARGE SCALE GENOMIC DNA]</scope>
    <source>
        <strain evidence="1 2">NC2</strain>
    </source>
</reference>
<organism evidence="1 2">
    <name type="scientific">Paenibacillus silvae</name>
    <dbReference type="NCBI Taxonomy" id="1325358"/>
    <lineage>
        <taxon>Bacteria</taxon>
        <taxon>Bacillati</taxon>
        <taxon>Bacillota</taxon>
        <taxon>Bacilli</taxon>
        <taxon>Bacillales</taxon>
        <taxon>Paenibacillaceae</taxon>
        <taxon>Paenibacillus</taxon>
    </lineage>
</organism>
<proteinExistence type="predicted"/>
<comment type="caution">
    <text evidence="1">The sequence shown here is derived from an EMBL/GenBank/DDBJ whole genome shotgun (WGS) entry which is preliminary data.</text>
</comment>
<name>A0A2W6NNH7_9BACL</name>
<sequence length="112" mass="13246">MSYQETTTNKEAVSEIVRDILKDEDHPNTELLIYFEDGEWSITKDKRFYSYGLKVEDKVKHLEGIIESCIKELQQFTRPIDSDDMGEIVNGVMYDLKIGMQKYQDREIEWSN</sequence>
<gene>
    <name evidence="1" type="ORF">DN757_01730</name>
</gene>
<dbReference type="EMBL" id="QKWW01000006">
    <property type="protein sequence ID" value="PZT57402.1"/>
    <property type="molecule type" value="Genomic_DNA"/>
</dbReference>